<dbReference type="InterPro" id="IPR016161">
    <property type="entry name" value="Ald_DH/histidinol_DH"/>
</dbReference>
<dbReference type="PROSITE" id="PS00070">
    <property type="entry name" value="ALDEHYDE_DEHYDR_CYS"/>
    <property type="match status" value="1"/>
</dbReference>
<dbReference type="OrthoDB" id="310895at2759"/>
<comment type="similarity">
    <text evidence="1 4">Belongs to the aldehyde dehydrogenase family.</text>
</comment>
<evidence type="ECO:0000256" key="1">
    <source>
        <dbReference type="ARBA" id="ARBA00009986"/>
    </source>
</evidence>
<accession>A0A1E5RM78</accession>
<dbReference type="Pfam" id="PF00171">
    <property type="entry name" value="Aldedh"/>
    <property type="match status" value="1"/>
</dbReference>
<dbReference type="AlphaFoldDB" id="A0A1E5RM78"/>
<dbReference type="EMBL" id="LPNL01000004">
    <property type="protein sequence ID" value="OEJ87996.1"/>
    <property type="molecule type" value="Genomic_DNA"/>
</dbReference>
<dbReference type="PROSITE" id="PS00687">
    <property type="entry name" value="ALDEHYDE_DEHYDR_GLU"/>
    <property type="match status" value="1"/>
</dbReference>
<dbReference type="FunFam" id="3.40.605.10:FF:000001">
    <property type="entry name" value="Aldehyde dehydrogenase 1"/>
    <property type="match status" value="1"/>
</dbReference>
<dbReference type="InterPro" id="IPR016160">
    <property type="entry name" value="Ald_DH_CS_CYS"/>
</dbReference>
<feature type="domain" description="Aldehyde dehydrogenase" evidence="5">
    <location>
        <begin position="40"/>
        <end position="504"/>
    </location>
</feature>
<dbReference type="GO" id="GO:0016620">
    <property type="term" value="F:oxidoreductase activity, acting on the aldehyde or oxo group of donors, NAD or NADP as acceptor"/>
    <property type="evidence" value="ECO:0007669"/>
    <property type="project" value="InterPro"/>
</dbReference>
<evidence type="ECO:0000256" key="2">
    <source>
        <dbReference type="ARBA" id="ARBA00023002"/>
    </source>
</evidence>
<comment type="caution">
    <text evidence="6">The sequence shown here is derived from an EMBL/GenBank/DDBJ whole genome shotgun (WGS) entry which is preliminary data.</text>
</comment>
<dbReference type="Gene3D" id="3.40.309.10">
    <property type="entry name" value="Aldehyde Dehydrogenase, Chain A, domain 2"/>
    <property type="match status" value="1"/>
</dbReference>
<keyword evidence="7" id="KW-1185">Reference proteome</keyword>
<proteinExistence type="inferred from homology"/>
<feature type="active site" evidence="3">
    <location>
        <position position="270"/>
    </location>
</feature>
<evidence type="ECO:0000313" key="6">
    <source>
        <dbReference type="EMBL" id="OEJ87996.1"/>
    </source>
</evidence>
<dbReference type="InterPro" id="IPR016163">
    <property type="entry name" value="Ald_DH_C"/>
</dbReference>
<evidence type="ECO:0000259" key="5">
    <source>
        <dbReference type="Pfam" id="PF00171"/>
    </source>
</evidence>
<dbReference type="Gene3D" id="3.40.605.10">
    <property type="entry name" value="Aldehyde Dehydrogenase, Chain A, domain 1"/>
    <property type="match status" value="1"/>
</dbReference>
<sequence>MSKTEIEIKLPSGKVYTQPIASFINNEFVPSSLSNQPISEDNSIPVYNPSTGEKVVDVYEVNEDDFNTAIANAKEAYKTWKDVSQGEKRDLFLKLAELIEKDKEIIAEIESYTSGKPVKNNSVYDIEELVEVLKYFAGWIDKLQGSTYIPDKDNLKLTYHQPLGIVGCIIPFNYPLTMMANKFASVAVGNCAIFKPADQTPLSILVFAQYLKAAGFPKGVFQVLLGKGPNIGEKMSLSHDIAKIAFTGSTAVGKIIQQQASTNLKALSLECGGKSPMVVFEDCNLEKAIEWCALGIFSNSGQICSGTSKVYVHKNIAEKFYEKLIEHVKENYPVGDPFDDKSVLGPLISEKQYEKVINYINVSLKEGLELILGGTEKPESILKNDKLKNGYYVQPTIFKGLTAKHTINKEEIFGPVMAIAEFETYDEVIEKCNDNDYGLGSGCFTNNLQTAIKFSKDIEAGIVWVNSSNDTDAHTPFGGIKQSGNGSRDNGYYTLLDYTNVKAVHINIEQ</sequence>
<evidence type="ECO:0000313" key="7">
    <source>
        <dbReference type="Proteomes" id="UP000095605"/>
    </source>
</evidence>
<dbReference type="GO" id="GO:0019752">
    <property type="term" value="P:carboxylic acid metabolic process"/>
    <property type="evidence" value="ECO:0007669"/>
    <property type="project" value="UniProtKB-ARBA"/>
</dbReference>
<evidence type="ECO:0000256" key="4">
    <source>
        <dbReference type="RuleBase" id="RU003345"/>
    </source>
</evidence>
<dbReference type="PANTHER" id="PTHR11699">
    <property type="entry name" value="ALDEHYDE DEHYDROGENASE-RELATED"/>
    <property type="match status" value="1"/>
</dbReference>
<organism evidence="6 7">
    <name type="scientific">Hanseniaspora opuntiae</name>
    <dbReference type="NCBI Taxonomy" id="211096"/>
    <lineage>
        <taxon>Eukaryota</taxon>
        <taxon>Fungi</taxon>
        <taxon>Dikarya</taxon>
        <taxon>Ascomycota</taxon>
        <taxon>Saccharomycotina</taxon>
        <taxon>Saccharomycetes</taxon>
        <taxon>Saccharomycodales</taxon>
        <taxon>Saccharomycodaceae</taxon>
        <taxon>Hanseniaspora</taxon>
    </lineage>
</organism>
<dbReference type="FunFam" id="3.40.309.10:FF:000012">
    <property type="entry name" value="Betaine aldehyde dehydrogenase"/>
    <property type="match status" value="1"/>
</dbReference>
<dbReference type="InterPro" id="IPR016162">
    <property type="entry name" value="Ald_DH_N"/>
</dbReference>
<dbReference type="InterPro" id="IPR015590">
    <property type="entry name" value="Aldehyde_DH_dom"/>
</dbReference>
<keyword evidence="2 4" id="KW-0560">Oxidoreductase</keyword>
<evidence type="ECO:0000256" key="3">
    <source>
        <dbReference type="PROSITE-ProRule" id="PRU10007"/>
    </source>
</evidence>
<dbReference type="SUPFAM" id="SSF53720">
    <property type="entry name" value="ALDH-like"/>
    <property type="match status" value="1"/>
</dbReference>
<name>A0A1E5RM78_9ASCO</name>
<gene>
    <name evidence="6" type="ORF">AWRI3578_g2022</name>
</gene>
<reference evidence="7" key="1">
    <citation type="journal article" date="2016" name="Genome Announc.">
        <title>Genome sequences of three species of Hanseniaspora isolated from spontaneous wine fermentations.</title>
        <authorList>
            <person name="Sternes P.R."/>
            <person name="Lee D."/>
            <person name="Kutyna D.R."/>
            <person name="Borneman A.R."/>
        </authorList>
    </citation>
    <scope>NUCLEOTIDE SEQUENCE [LARGE SCALE GENOMIC DNA]</scope>
    <source>
        <strain evidence="7">AWRI3578</strain>
    </source>
</reference>
<protein>
    <submittedName>
        <fullName evidence="6">Putative aldehyde dehydrogenase-like protein</fullName>
    </submittedName>
</protein>
<dbReference type="InterPro" id="IPR029510">
    <property type="entry name" value="Ald_DH_CS_GLU"/>
</dbReference>
<dbReference type="Proteomes" id="UP000095605">
    <property type="component" value="Unassembled WGS sequence"/>
</dbReference>